<dbReference type="PROSITE" id="PS00498">
    <property type="entry name" value="TYROSINASE_2"/>
    <property type="match status" value="1"/>
</dbReference>
<keyword evidence="2" id="KW-0186">Copper</keyword>
<gene>
    <name evidence="5" type="ORF">FA13DRAFT_1734810</name>
</gene>
<dbReference type="AlphaFoldDB" id="A0A4Y7T6H0"/>
<keyword evidence="6" id="KW-1185">Reference proteome</keyword>
<dbReference type="GO" id="GO:0046872">
    <property type="term" value="F:metal ion binding"/>
    <property type="evidence" value="ECO:0007669"/>
    <property type="project" value="UniProtKB-KW"/>
</dbReference>
<keyword evidence="1" id="KW-0479">Metal-binding</keyword>
<proteinExistence type="predicted"/>
<dbReference type="PRINTS" id="PR00092">
    <property type="entry name" value="TYROSINASE"/>
</dbReference>
<dbReference type="InterPro" id="IPR008922">
    <property type="entry name" value="Di-copper_centre_dom_sf"/>
</dbReference>
<evidence type="ECO:0000313" key="5">
    <source>
        <dbReference type="EMBL" id="TEB29159.1"/>
    </source>
</evidence>
<dbReference type="Proteomes" id="UP000298030">
    <property type="component" value="Unassembled WGS sequence"/>
</dbReference>
<dbReference type="InterPro" id="IPR002227">
    <property type="entry name" value="Tyrosinase_Cu-bd"/>
</dbReference>
<dbReference type="PANTHER" id="PTHR11474:SF126">
    <property type="entry name" value="TYROSINASE-LIKE PROTEIN TYR-1-RELATED"/>
    <property type="match status" value="1"/>
</dbReference>
<feature type="domain" description="Tyrosinase copper-binding" evidence="4">
    <location>
        <begin position="270"/>
        <end position="281"/>
    </location>
</feature>
<evidence type="ECO:0000313" key="6">
    <source>
        <dbReference type="Proteomes" id="UP000298030"/>
    </source>
</evidence>
<dbReference type="Pfam" id="PF00264">
    <property type="entry name" value="Tyrosinase"/>
    <property type="match status" value="1"/>
</dbReference>
<dbReference type="OrthoDB" id="6132182at2759"/>
<keyword evidence="3" id="KW-0732">Signal</keyword>
<name>A0A4Y7T6H0_COPMI</name>
<protein>
    <submittedName>
        <fullName evidence="5">Di-copper centre-containing protein</fullName>
    </submittedName>
</protein>
<dbReference type="STRING" id="71717.A0A4Y7T6H0"/>
<feature type="signal peptide" evidence="3">
    <location>
        <begin position="1"/>
        <end position="18"/>
    </location>
</feature>
<feature type="chain" id="PRO_5021396868" evidence="3">
    <location>
        <begin position="19"/>
        <end position="344"/>
    </location>
</feature>
<evidence type="ECO:0000256" key="3">
    <source>
        <dbReference type="SAM" id="SignalP"/>
    </source>
</evidence>
<sequence>MRALGTLSFLFLLWSAVAVPVHEPSAGALEVPGTKCSIIDNRREWRDLTTEQRSKYIDAVKCLHKLPPRDKTRAATTRFEEFQATHILLTDRVHLVGHFLPWHRHLGTLYGRALQEECGYDGPTTYWDWTRDDMNLPLLNSPIFDSVTGFGGDGVEGTYTLPSDPTNQTGIFPFPGQQASKIWKGCVQDGPFRDWVVHLGPGRMNTAHCLVRGVNEFMRSAYTVASVENVLGSKTFESFRLIIDRLPGVHGGGHAMVGGEMTNTYSAGADPLFYLHHGGLDRLWWKWQQADPTNRLYAISGPTTQRGRDNVTLDFEIDFPALGPNITVRDTMDSSLYPNCFTYE</sequence>
<accession>A0A4Y7T6H0</accession>
<reference evidence="5 6" key="1">
    <citation type="journal article" date="2019" name="Nat. Ecol. Evol.">
        <title>Megaphylogeny resolves global patterns of mushroom evolution.</title>
        <authorList>
            <person name="Varga T."/>
            <person name="Krizsan K."/>
            <person name="Foldi C."/>
            <person name="Dima B."/>
            <person name="Sanchez-Garcia M."/>
            <person name="Sanchez-Ramirez S."/>
            <person name="Szollosi G.J."/>
            <person name="Szarkandi J.G."/>
            <person name="Papp V."/>
            <person name="Albert L."/>
            <person name="Andreopoulos W."/>
            <person name="Angelini C."/>
            <person name="Antonin V."/>
            <person name="Barry K.W."/>
            <person name="Bougher N.L."/>
            <person name="Buchanan P."/>
            <person name="Buyck B."/>
            <person name="Bense V."/>
            <person name="Catcheside P."/>
            <person name="Chovatia M."/>
            <person name="Cooper J."/>
            <person name="Damon W."/>
            <person name="Desjardin D."/>
            <person name="Finy P."/>
            <person name="Geml J."/>
            <person name="Haridas S."/>
            <person name="Hughes K."/>
            <person name="Justo A."/>
            <person name="Karasinski D."/>
            <person name="Kautmanova I."/>
            <person name="Kiss B."/>
            <person name="Kocsube S."/>
            <person name="Kotiranta H."/>
            <person name="LaButti K.M."/>
            <person name="Lechner B.E."/>
            <person name="Liimatainen K."/>
            <person name="Lipzen A."/>
            <person name="Lukacs Z."/>
            <person name="Mihaltcheva S."/>
            <person name="Morgado L.N."/>
            <person name="Niskanen T."/>
            <person name="Noordeloos M.E."/>
            <person name="Ohm R.A."/>
            <person name="Ortiz-Santana B."/>
            <person name="Ovrebo C."/>
            <person name="Racz N."/>
            <person name="Riley R."/>
            <person name="Savchenko A."/>
            <person name="Shiryaev A."/>
            <person name="Soop K."/>
            <person name="Spirin V."/>
            <person name="Szebenyi C."/>
            <person name="Tomsovsky M."/>
            <person name="Tulloss R.E."/>
            <person name="Uehling J."/>
            <person name="Grigoriev I.V."/>
            <person name="Vagvolgyi C."/>
            <person name="Papp T."/>
            <person name="Martin F.M."/>
            <person name="Miettinen O."/>
            <person name="Hibbett D.S."/>
            <person name="Nagy L.G."/>
        </authorList>
    </citation>
    <scope>NUCLEOTIDE SEQUENCE [LARGE SCALE GENOMIC DNA]</scope>
    <source>
        <strain evidence="5 6">FP101781</strain>
    </source>
</reference>
<dbReference type="Gene3D" id="1.10.1280.10">
    <property type="entry name" value="Di-copper center containing domain from catechol oxidase"/>
    <property type="match status" value="1"/>
</dbReference>
<dbReference type="SUPFAM" id="SSF48056">
    <property type="entry name" value="Di-copper centre-containing domain"/>
    <property type="match status" value="1"/>
</dbReference>
<comment type="caution">
    <text evidence="5">The sequence shown here is derived from an EMBL/GenBank/DDBJ whole genome shotgun (WGS) entry which is preliminary data.</text>
</comment>
<dbReference type="EMBL" id="QPFP01000028">
    <property type="protein sequence ID" value="TEB29159.1"/>
    <property type="molecule type" value="Genomic_DNA"/>
</dbReference>
<dbReference type="GO" id="GO:0016491">
    <property type="term" value="F:oxidoreductase activity"/>
    <property type="evidence" value="ECO:0007669"/>
    <property type="project" value="InterPro"/>
</dbReference>
<dbReference type="PANTHER" id="PTHR11474">
    <property type="entry name" value="TYROSINASE FAMILY MEMBER"/>
    <property type="match status" value="1"/>
</dbReference>
<evidence type="ECO:0000256" key="2">
    <source>
        <dbReference type="ARBA" id="ARBA00023008"/>
    </source>
</evidence>
<dbReference type="InterPro" id="IPR050316">
    <property type="entry name" value="Tyrosinase/Hemocyanin"/>
</dbReference>
<organism evidence="5 6">
    <name type="scientific">Coprinellus micaceus</name>
    <name type="common">Glistening ink-cap mushroom</name>
    <name type="synonym">Coprinus micaceus</name>
    <dbReference type="NCBI Taxonomy" id="71717"/>
    <lineage>
        <taxon>Eukaryota</taxon>
        <taxon>Fungi</taxon>
        <taxon>Dikarya</taxon>
        <taxon>Basidiomycota</taxon>
        <taxon>Agaricomycotina</taxon>
        <taxon>Agaricomycetes</taxon>
        <taxon>Agaricomycetidae</taxon>
        <taxon>Agaricales</taxon>
        <taxon>Agaricineae</taxon>
        <taxon>Psathyrellaceae</taxon>
        <taxon>Coprinellus</taxon>
    </lineage>
</organism>
<evidence type="ECO:0000259" key="4">
    <source>
        <dbReference type="PROSITE" id="PS00498"/>
    </source>
</evidence>
<evidence type="ECO:0000256" key="1">
    <source>
        <dbReference type="ARBA" id="ARBA00022723"/>
    </source>
</evidence>